<evidence type="ECO:0000256" key="3">
    <source>
        <dbReference type="ARBA" id="ARBA00022553"/>
    </source>
</evidence>
<evidence type="ECO:0000313" key="8">
    <source>
        <dbReference type="Proteomes" id="UP000482155"/>
    </source>
</evidence>
<dbReference type="InterPro" id="IPR005467">
    <property type="entry name" value="His_kinase_dom"/>
</dbReference>
<protein>
    <recommendedName>
        <fullName evidence="2">histidine kinase</fullName>
        <ecNumber evidence="2">2.7.13.3</ecNumber>
    </recommendedName>
</protein>
<comment type="caution">
    <text evidence="7">The sequence shown here is derived from an EMBL/GenBank/DDBJ whole genome shotgun (WGS) entry which is preliminary data.</text>
</comment>
<keyword evidence="3 4" id="KW-0597">Phosphoprotein</keyword>
<organism evidence="7 8">
    <name type="scientific">Noviherbaspirillum galbum</name>
    <dbReference type="NCBI Taxonomy" id="2709383"/>
    <lineage>
        <taxon>Bacteria</taxon>
        <taxon>Pseudomonadati</taxon>
        <taxon>Pseudomonadota</taxon>
        <taxon>Betaproteobacteria</taxon>
        <taxon>Burkholderiales</taxon>
        <taxon>Oxalobacteraceae</taxon>
        <taxon>Noviherbaspirillum</taxon>
    </lineage>
</organism>
<feature type="modified residue" description="4-aspartylphosphate" evidence="4">
    <location>
        <position position="485"/>
    </location>
</feature>
<dbReference type="Pfam" id="PF02518">
    <property type="entry name" value="HATPase_c"/>
    <property type="match status" value="1"/>
</dbReference>
<evidence type="ECO:0000259" key="6">
    <source>
        <dbReference type="PROSITE" id="PS50110"/>
    </source>
</evidence>
<evidence type="ECO:0000256" key="2">
    <source>
        <dbReference type="ARBA" id="ARBA00012438"/>
    </source>
</evidence>
<gene>
    <name evidence="7" type="ORF">G3574_17640</name>
</gene>
<dbReference type="PRINTS" id="PR00344">
    <property type="entry name" value="BCTRLSENSOR"/>
</dbReference>
<dbReference type="InterPro" id="IPR036890">
    <property type="entry name" value="HATPase_C_sf"/>
</dbReference>
<dbReference type="InterPro" id="IPR003661">
    <property type="entry name" value="HisK_dim/P_dom"/>
</dbReference>
<dbReference type="InterPro" id="IPR001789">
    <property type="entry name" value="Sig_transdc_resp-reg_receiver"/>
</dbReference>
<evidence type="ECO:0000256" key="4">
    <source>
        <dbReference type="PROSITE-ProRule" id="PRU00169"/>
    </source>
</evidence>
<dbReference type="InterPro" id="IPR036097">
    <property type="entry name" value="HisK_dim/P_sf"/>
</dbReference>
<dbReference type="Gene3D" id="3.40.50.2300">
    <property type="match status" value="1"/>
</dbReference>
<name>A0A6B3SQW6_9BURK</name>
<dbReference type="PANTHER" id="PTHR43065:SF49">
    <property type="entry name" value="HISTIDINE KINASE"/>
    <property type="match status" value="1"/>
</dbReference>
<dbReference type="PROSITE" id="PS50110">
    <property type="entry name" value="RESPONSE_REGULATORY"/>
    <property type="match status" value="1"/>
</dbReference>
<reference evidence="7 8" key="1">
    <citation type="submission" date="2020-02" db="EMBL/GenBank/DDBJ databases">
        <authorList>
            <person name="Kim M.K."/>
        </authorList>
    </citation>
    <scope>NUCLEOTIDE SEQUENCE [LARGE SCALE GENOMIC DNA]</scope>
    <source>
        <strain evidence="7 8">17J57-3</strain>
    </source>
</reference>
<dbReference type="InterPro" id="IPR003594">
    <property type="entry name" value="HATPase_dom"/>
</dbReference>
<evidence type="ECO:0000313" key="7">
    <source>
        <dbReference type="EMBL" id="NEX62908.1"/>
    </source>
</evidence>
<dbReference type="SUPFAM" id="SSF55874">
    <property type="entry name" value="ATPase domain of HSP90 chaperone/DNA topoisomerase II/histidine kinase"/>
    <property type="match status" value="1"/>
</dbReference>
<evidence type="ECO:0000259" key="5">
    <source>
        <dbReference type="PROSITE" id="PS50109"/>
    </source>
</evidence>
<dbReference type="EC" id="2.7.13.3" evidence="2"/>
<dbReference type="EMBL" id="JAAIVB010000062">
    <property type="protein sequence ID" value="NEX62908.1"/>
    <property type="molecule type" value="Genomic_DNA"/>
</dbReference>
<dbReference type="Proteomes" id="UP000482155">
    <property type="component" value="Unassembled WGS sequence"/>
</dbReference>
<dbReference type="SMART" id="SM00448">
    <property type="entry name" value="REC"/>
    <property type="match status" value="1"/>
</dbReference>
<proteinExistence type="predicted"/>
<dbReference type="Gene3D" id="3.30.565.10">
    <property type="entry name" value="Histidine kinase-like ATPase, C-terminal domain"/>
    <property type="match status" value="1"/>
</dbReference>
<accession>A0A6B3SQW6</accession>
<dbReference type="RefSeq" id="WP_163966031.1">
    <property type="nucleotide sequence ID" value="NZ_JAAIVB010000062.1"/>
</dbReference>
<dbReference type="Gene3D" id="1.10.287.130">
    <property type="match status" value="1"/>
</dbReference>
<dbReference type="Pfam" id="PF00072">
    <property type="entry name" value="Response_reg"/>
    <property type="match status" value="1"/>
</dbReference>
<dbReference type="SUPFAM" id="SSF47384">
    <property type="entry name" value="Homodimeric domain of signal transducing histidine kinase"/>
    <property type="match status" value="1"/>
</dbReference>
<dbReference type="PANTHER" id="PTHR43065">
    <property type="entry name" value="SENSOR HISTIDINE KINASE"/>
    <property type="match status" value="1"/>
</dbReference>
<dbReference type="InterPro" id="IPR011006">
    <property type="entry name" value="CheY-like_superfamily"/>
</dbReference>
<comment type="catalytic activity">
    <reaction evidence="1">
        <text>ATP + protein L-histidine = ADP + protein N-phospho-L-histidine.</text>
        <dbReference type="EC" id="2.7.13.3"/>
    </reaction>
</comment>
<sequence length="554" mass="59937">MPFISLEHAVVLVLASFGRDAQTLTQTIERTGVAAQICESGAALCAAFNDSTAAVLLTEEALIDSGDALQGCLQAQPVWSDVPVIILGGGRGRAGTPERWQFLRQFGNVTVLGRPMSSEALMIALEAACRARAWQYVVRDQMQKLEAYNVDLEHQVRERTQALQDESNERKRIESALNEARRLEAIGRLAGGVAHDFNNLLQVISSACNILQYVNADPARTESLTNTILHATERGSKLTQQMLAFGRRQILSTDALDIARHVMDMQELLQQALREKITLELRLQAGLWHANADVTQLEVALLNLAINAKDVLPAGGIVTLTARNVHLPTAQISEVDDLAGDFIWLSVTDNGPGMPPEIAAQAFEPFFTTKHTGEGSGLGLSQVYGFAKQSGGTAWIRTGSYGTSVSLLLPRGSSSAVVIDDQKSGTDERASSLHGLRVLCVEDDDAVRELTVSQLETMGCKAVPVRSADEALKADLDSHDVVFSDVQMPGRMDGIALASEIATRRPRMPVILASGYVVAPHRLNALRVKFLVKPYTMHALRTALLECMGDGISG</sequence>
<evidence type="ECO:0000256" key="1">
    <source>
        <dbReference type="ARBA" id="ARBA00000085"/>
    </source>
</evidence>
<dbReference type="InterPro" id="IPR004358">
    <property type="entry name" value="Sig_transdc_His_kin-like_C"/>
</dbReference>
<feature type="domain" description="Response regulatory" evidence="6">
    <location>
        <begin position="437"/>
        <end position="548"/>
    </location>
</feature>
<feature type="domain" description="Histidine kinase" evidence="5">
    <location>
        <begin position="192"/>
        <end position="413"/>
    </location>
</feature>
<dbReference type="SMART" id="SM00387">
    <property type="entry name" value="HATPase_c"/>
    <property type="match status" value="1"/>
</dbReference>
<keyword evidence="8" id="KW-1185">Reference proteome</keyword>
<dbReference type="SMART" id="SM00388">
    <property type="entry name" value="HisKA"/>
    <property type="match status" value="1"/>
</dbReference>
<dbReference type="AlphaFoldDB" id="A0A6B3SQW6"/>
<dbReference type="PROSITE" id="PS50109">
    <property type="entry name" value="HIS_KIN"/>
    <property type="match status" value="1"/>
</dbReference>
<dbReference type="SUPFAM" id="SSF52172">
    <property type="entry name" value="CheY-like"/>
    <property type="match status" value="2"/>
</dbReference>
<dbReference type="GO" id="GO:0000155">
    <property type="term" value="F:phosphorelay sensor kinase activity"/>
    <property type="evidence" value="ECO:0007669"/>
    <property type="project" value="InterPro"/>
</dbReference>